<dbReference type="InterPro" id="IPR003607">
    <property type="entry name" value="HD/PDEase_dom"/>
</dbReference>
<evidence type="ECO:0000259" key="1">
    <source>
        <dbReference type="Pfam" id="PF01966"/>
    </source>
</evidence>
<dbReference type="InterPro" id="IPR006674">
    <property type="entry name" value="HD_domain"/>
</dbReference>
<name>A0A640UL74_9ACTN</name>
<organism evidence="2 3">
    <name type="scientific">Streptomyces tubercidicus</name>
    <dbReference type="NCBI Taxonomy" id="47759"/>
    <lineage>
        <taxon>Bacteria</taxon>
        <taxon>Bacillati</taxon>
        <taxon>Actinomycetota</taxon>
        <taxon>Actinomycetes</taxon>
        <taxon>Kitasatosporales</taxon>
        <taxon>Streptomycetaceae</taxon>
        <taxon>Streptomyces</taxon>
    </lineage>
</organism>
<sequence>MDDLVIPDTRACRTALEVASAYCSPALLNHSVRAYLWAAGYASANGIAFDPELLYVSAMFHDIGLVKEFDSHTVPFEEAGGHVAWVFGAGAGWPVERRVRASEVIVRHMWDEVDAAMDPEAHLLVYSTSLDISGRRPDTLPDDLRTEVLARYPRLGLGEEFLACFRDQAGRKPDSTAAAAVREGIAARISANPLDAYGT</sequence>
<dbReference type="CDD" id="cd00077">
    <property type="entry name" value="HDc"/>
    <property type="match status" value="1"/>
</dbReference>
<evidence type="ECO:0000313" key="3">
    <source>
        <dbReference type="Proteomes" id="UP000431826"/>
    </source>
</evidence>
<dbReference type="Gene3D" id="1.10.3210.10">
    <property type="entry name" value="Hypothetical protein af1432"/>
    <property type="match status" value="1"/>
</dbReference>
<accession>A0A640UL74</accession>
<dbReference type="Pfam" id="PF01966">
    <property type="entry name" value="HD"/>
    <property type="match status" value="1"/>
</dbReference>
<evidence type="ECO:0000313" key="2">
    <source>
        <dbReference type="EMBL" id="GFE35361.1"/>
    </source>
</evidence>
<dbReference type="PANTHER" id="PTHR35569:SF1">
    <property type="entry name" value="CYANAMIDE HYDRATASE DDI2-RELATED"/>
    <property type="match status" value="1"/>
</dbReference>
<dbReference type="PANTHER" id="PTHR35569">
    <property type="entry name" value="CYANAMIDE HYDRATASE DDI2-RELATED"/>
    <property type="match status" value="1"/>
</dbReference>
<comment type="caution">
    <text evidence="2">The sequence shown here is derived from an EMBL/GenBank/DDBJ whole genome shotgun (WGS) entry which is preliminary data.</text>
</comment>
<gene>
    <name evidence="2" type="ORF">Stube_00340</name>
</gene>
<reference evidence="2 3" key="1">
    <citation type="submission" date="2019-12" db="EMBL/GenBank/DDBJ databases">
        <title>Whole genome shotgun sequence of Streptomyces tubercidicus NBRC 13090.</title>
        <authorList>
            <person name="Ichikawa N."/>
            <person name="Kimura A."/>
            <person name="Kitahashi Y."/>
            <person name="Komaki H."/>
            <person name="Tamura T."/>
        </authorList>
    </citation>
    <scope>NUCLEOTIDE SEQUENCE [LARGE SCALE GENOMIC DNA]</scope>
    <source>
        <strain evidence="2 3">NBRC 13090</strain>
    </source>
</reference>
<dbReference type="AlphaFoldDB" id="A0A640UL74"/>
<dbReference type="EMBL" id="BLIR01000001">
    <property type="protein sequence ID" value="GFE35361.1"/>
    <property type="molecule type" value="Genomic_DNA"/>
</dbReference>
<protein>
    <submittedName>
        <fullName evidence="2">Cyanamide hydratase</fullName>
    </submittedName>
</protein>
<dbReference type="Proteomes" id="UP000431826">
    <property type="component" value="Unassembled WGS sequence"/>
</dbReference>
<keyword evidence="3" id="KW-1185">Reference proteome</keyword>
<proteinExistence type="predicted"/>
<feature type="domain" description="HD" evidence="1">
    <location>
        <begin position="28"/>
        <end position="107"/>
    </location>
</feature>
<dbReference type="SUPFAM" id="SSF109604">
    <property type="entry name" value="HD-domain/PDEase-like"/>
    <property type="match status" value="1"/>
</dbReference>